<dbReference type="InterPro" id="IPR025943">
    <property type="entry name" value="Sigma_54_int_dom_ATP-bd_2"/>
</dbReference>
<dbReference type="SUPFAM" id="SSF55781">
    <property type="entry name" value="GAF domain-like"/>
    <property type="match status" value="1"/>
</dbReference>
<evidence type="ECO:0000256" key="5">
    <source>
        <dbReference type="ARBA" id="ARBA00022840"/>
    </source>
</evidence>
<keyword evidence="9 12" id="KW-0010">Activator</keyword>
<dbReference type="PANTHER" id="PTHR32071:SF117">
    <property type="entry name" value="PTS-DEPENDENT DIHYDROXYACETONE KINASE OPERON REGULATORY PROTEIN-RELATED"/>
    <property type="match status" value="1"/>
</dbReference>
<sequence>MPADLITEPQKPVTMAGLFTTRAEVALHGMYEISKVLAIPARLETTLSNVLTLLSSFLDMSHGLIALLDESGEPNVVVGSGWSESNAKSHFELLPQLAIGQIVATKMPLVVENVANDPLFEDWIAAEHWRGAPRISFIGVPIKEREKVVGTLTIDRISDGHTSFKFDEDVRFLAMIANLVGQTVRLHDIINRDRQRLMGEQRRLEKELSERIKPARATGLRMRGIVGDSDAIHSVLEKIQVVARSNSTVLLRGESGTGKELFARATHDLSERKKGPFIKLNCAALPESVLESELFGHEKGAFTGATSQRKGRFELANGGTLFLDEIGEISPSFQAKLLRVLQEGEFERVGGMKTIKVDVRLVAATNRNLEEAVAKGEFRADLYYRINVITILLPALRDRREDVFPLAQEFLKRFNDEHGTHLAFSGSARDVLEGCFFPGNVRELENCVRRTATLSQDKTIIADDFACRNDDCLSSTLWKGAVEAAKPFTIISRPSASSMTGPAGKPDREMPSSVNNGSCSGSPATCPETDTCSLLNGDGQSERERLVDAMERAGWVQAKAARLLNLTPRQIGYALRKHKILIKKF</sequence>
<keyword evidence="11 12" id="KW-0535">Nitrogen fixation</keyword>
<evidence type="ECO:0000256" key="7">
    <source>
        <dbReference type="ARBA" id="ARBA00023015"/>
    </source>
</evidence>
<keyword evidence="6 12" id="KW-0902">Two-component regulatory system</keyword>
<dbReference type="Gene3D" id="3.30.450.40">
    <property type="match status" value="1"/>
</dbReference>
<keyword evidence="8 12" id="KW-0238">DNA-binding</keyword>
<dbReference type="Pfam" id="PF02954">
    <property type="entry name" value="HTH_8"/>
    <property type="match status" value="1"/>
</dbReference>
<dbReference type="InterPro" id="IPR025662">
    <property type="entry name" value="Sigma_54_int_dom_ATP-bd_1"/>
</dbReference>
<feature type="compositionally biased region" description="Polar residues" evidence="13">
    <location>
        <begin position="512"/>
        <end position="525"/>
    </location>
</feature>
<dbReference type="Proteomes" id="UP000632063">
    <property type="component" value="Unassembled WGS sequence"/>
</dbReference>
<accession>A0ABR9CRV8</accession>
<dbReference type="Pfam" id="PF01590">
    <property type="entry name" value="GAF"/>
    <property type="match status" value="1"/>
</dbReference>
<dbReference type="Gene3D" id="1.10.8.60">
    <property type="match status" value="1"/>
</dbReference>
<dbReference type="PROSITE" id="PS00688">
    <property type="entry name" value="SIGMA54_INTERACT_3"/>
    <property type="match status" value="1"/>
</dbReference>
<evidence type="ECO:0000256" key="8">
    <source>
        <dbReference type="ARBA" id="ARBA00023125"/>
    </source>
</evidence>
<dbReference type="Gene3D" id="3.40.50.300">
    <property type="entry name" value="P-loop containing nucleotide triphosphate hydrolases"/>
    <property type="match status" value="1"/>
</dbReference>
<dbReference type="InterPro" id="IPR025944">
    <property type="entry name" value="Sigma_54_int_dom_CS"/>
</dbReference>
<gene>
    <name evidence="15" type="primary">nifA</name>
    <name evidence="15" type="ORF">IG616_17525</name>
</gene>
<evidence type="ECO:0000256" key="11">
    <source>
        <dbReference type="ARBA" id="ARBA00023231"/>
    </source>
</evidence>
<dbReference type="PROSITE" id="PS00676">
    <property type="entry name" value="SIGMA54_INTERACT_2"/>
    <property type="match status" value="1"/>
</dbReference>
<name>A0ABR9CRV8_9HYPH</name>
<keyword evidence="7 12" id="KW-0805">Transcription regulation</keyword>
<feature type="region of interest" description="Disordered" evidence="13">
    <location>
        <begin position="493"/>
        <end position="525"/>
    </location>
</feature>
<dbReference type="InterPro" id="IPR029016">
    <property type="entry name" value="GAF-like_dom_sf"/>
</dbReference>
<evidence type="ECO:0000259" key="14">
    <source>
        <dbReference type="PROSITE" id="PS50045"/>
    </source>
</evidence>
<evidence type="ECO:0000256" key="9">
    <source>
        <dbReference type="ARBA" id="ARBA00023159"/>
    </source>
</evidence>
<dbReference type="InterPro" id="IPR002078">
    <property type="entry name" value="Sigma_54_int"/>
</dbReference>
<evidence type="ECO:0000256" key="4">
    <source>
        <dbReference type="ARBA" id="ARBA00022741"/>
    </source>
</evidence>
<dbReference type="InterPro" id="IPR003593">
    <property type="entry name" value="AAA+_ATPase"/>
</dbReference>
<reference evidence="15 16" key="2">
    <citation type="journal article" date="2021" name="Int. J. Syst. Evol. Microbiol.">
        <title>Roseibium litorale sp. nov., isolated from a tidal flat sediment and proposal for the reclassification of Labrenzia polysiphoniae as Roseibium polysiphoniae comb. nov.</title>
        <authorList>
            <person name="Liu Y."/>
            <person name="Pei T."/>
            <person name="Du J."/>
            <person name="Chao M."/>
            <person name="Deng M.R."/>
            <person name="Zhu H."/>
        </authorList>
    </citation>
    <scope>NUCLEOTIDE SEQUENCE [LARGE SCALE GENOMIC DNA]</scope>
    <source>
        <strain evidence="15 16">4C16A</strain>
    </source>
</reference>
<dbReference type="Pfam" id="PF25601">
    <property type="entry name" value="AAA_lid_14"/>
    <property type="match status" value="1"/>
</dbReference>
<dbReference type="InterPro" id="IPR058031">
    <property type="entry name" value="AAA_lid_NorR"/>
</dbReference>
<evidence type="ECO:0000256" key="6">
    <source>
        <dbReference type="ARBA" id="ARBA00023012"/>
    </source>
</evidence>
<evidence type="ECO:0000256" key="12">
    <source>
        <dbReference type="RuleBase" id="RU368029"/>
    </source>
</evidence>
<keyword evidence="5" id="KW-0067">ATP-binding</keyword>
<proteinExistence type="predicted"/>
<keyword evidence="16" id="KW-1185">Reference proteome</keyword>
<comment type="function">
    <text evidence="1 12">Required for activation of most nif operons, which are directly involved in nitrogen fixation.</text>
</comment>
<dbReference type="InterPro" id="IPR027417">
    <property type="entry name" value="P-loop_NTPase"/>
</dbReference>
<dbReference type="PRINTS" id="PR01590">
    <property type="entry name" value="HTHFIS"/>
</dbReference>
<evidence type="ECO:0000256" key="1">
    <source>
        <dbReference type="ARBA" id="ARBA00002167"/>
    </source>
</evidence>
<dbReference type="SMART" id="SM00065">
    <property type="entry name" value="GAF"/>
    <property type="match status" value="1"/>
</dbReference>
<evidence type="ECO:0000256" key="10">
    <source>
        <dbReference type="ARBA" id="ARBA00023163"/>
    </source>
</evidence>
<dbReference type="SUPFAM" id="SSF52540">
    <property type="entry name" value="P-loop containing nucleoside triphosphate hydrolases"/>
    <property type="match status" value="1"/>
</dbReference>
<dbReference type="NCBIfam" id="TIGR01817">
    <property type="entry name" value="nifA"/>
    <property type="match status" value="1"/>
</dbReference>
<reference evidence="16" key="1">
    <citation type="submission" date="2020-09" db="EMBL/GenBank/DDBJ databases">
        <title>The genome sequence of strain Labrenzia suaedae 4C16A.</title>
        <authorList>
            <person name="Liu Y."/>
        </authorList>
    </citation>
    <scope>NUCLEOTIDE SEQUENCE [LARGE SCALE GENOMIC DNA]</scope>
    <source>
        <strain evidence="16">4C16A</strain>
    </source>
</reference>
<evidence type="ECO:0000256" key="13">
    <source>
        <dbReference type="SAM" id="MobiDB-lite"/>
    </source>
</evidence>
<evidence type="ECO:0000256" key="2">
    <source>
        <dbReference type="ARBA" id="ARBA00011135"/>
    </source>
</evidence>
<evidence type="ECO:0000313" key="16">
    <source>
        <dbReference type="Proteomes" id="UP000632063"/>
    </source>
</evidence>
<dbReference type="PROSITE" id="PS50045">
    <property type="entry name" value="SIGMA54_INTERACT_4"/>
    <property type="match status" value="1"/>
</dbReference>
<dbReference type="PROSITE" id="PS00675">
    <property type="entry name" value="SIGMA54_INTERACT_1"/>
    <property type="match status" value="1"/>
</dbReference>
<protein>
    <recommendedName>
        <fullName evidence="3 12">Nif-specific regulatory protein</fullName>
    </recommendedName>
</protein>
<keyword evidence="4" id="KW-0547">Nucleotide-binding</keyword>
<dbReference type="PANTHER" id="PTHR32071">
    <property type="entry name" value="TRANSCRIPTIONAL REGULATORY PROTEIN"/>
    <property type="match status" value="1"/>
</dbReference>
<comment type="caution">
    <text evidence="15">The sequence shown here is derived from an EMBL/GenBank/DDBJ whole genome shotgun (WGS) entry which is preliminary data.</text>
</comment>
<dbReference type="Pfam" id="PF00158">
    <property type="entry name" value="Sigma54_activat"/>
    <property type="match status" value="1"/>
</dbReference>
<dbReference type="InterPro" id="IPR002197">
    <property type="entry name" value="HTH_Fis"/>
</dbReference>
<organism evidence="15 16">
    <name type="scientific">Roseibium litorale</name>
    <dbReference type="NCBI Taxonomy" id="2803841"/>
    <lineage>
        <taxon>Bacteria</taxon>
        <taxon>Pseudomonadati</taxon>
        <taxon>Pseudomonadota</taxon>
        <taxon>Alphaproteobacteria</taxon>
        <taxon>Hyphomicrobiales</taxon>
        <taxon>Stappiaceae</taxon>
        <taxon>Roseibium</taxon>
    </lineage>
</organism>
<dbReference type="EMBL" id="JACYXI010000012">
    <property type="protein sequence ID" value="MBD8893349.1"/>
    <property type="molecule type" value="Genomic_DNA"/>
</dbReference>
<keyword evidence="10 12" id="KW-0804">Transcription</keyword>
<evidence type="ECO:0000256" key="3">
    <source>
        <dbReference type="ARBA" id="ARBA00015308"/>
    </source>
</evidence>
<dbReference type="InterPro" id="IPR010113">
    <property type="entry name" value="Nif-specific_regulatory_prot"/>
</dbReference>
<dbReference type="CDD" id="cd00009">
    <property type="entry name" value="AAA"/>
    <property type="match status" value="1"/>
</dbReference>
<comment type="subunit">
    <text evidence="2 12">Interacts with sigma-54.</text>
</comment>
<dbReference type="Gene3D" id="1.10.10.60">
    <property type="entry name" value="Homeodomain-like"/>
    <property type="match status" value="1"/>
</dbReference>
<dbReference type="SMART" id="SM00382">
    <property type="entry name" value="AAA"/>
    <property type="match status" value="1"/>
</dbReference>
<evidence type="ECO:0000313" key="15">
    <source>
        <dbReference type="EMBL" id="MBD8893349.1"/>
    </source>
</evidence>
<feature type="domain" description="Sigma-54 factor interaction" evidence="14">
    <location>
        <begin position="225"/>
        <end position="453"/>
    </location>
</feature>
<dbReference type="InterPro" id="IPR003018">
    <property type="entry name" value="GAF"/>
</dbReference>